<evidence type="ECO:0000313" key="2">
    <source>
        <dbReference type="Proteomes" id="UP000019151"/>
    </source>
</evidence>
<dbReference type="InterPro" id="IPR011008">
    <property type="entry name" value="Dimeric_a/b-barrel"/>
</dbReference>
<gene>
    <name evidence="1" type="ORF">J421_4939</name>
</gene>
<dbReference type="GO" id="GO:0004497">
    <property type="term" value="F:monooxygenase activity"/>
    <property type="evidence" value="ECO:0007669"/>
    <property type="project" value="UniProtKB-KW"/>
</dbReference>
<dbReference type="Proteomes" id="UP000019151">
    <property type="component" value="Plasmid 1"/>
</dbReference>
<protein>
    <submittedName>
        <fullName evidence="1">Antibiotic biosynthesis monooxygenase</fullName>
    </submittedName>
</protein>
<proteinExistence type="predicted"/>
<dbReference type="EMBL" id="CP007129">
    <property type="protein sequence ID" value="AHG92474.1"/>
    <property type="molecule type" value="Genomic_DNA"/>
</dbReference>
<keyword evidence="1" id="KW-0560">Oxidoreductase</keyword>
<accession>W0RN61</accession>
<evidence type="ECO:0000313" key="1">
    <source>
        <dbReference type="EMBL" id="AHG92474.1"/>
    </source>
</evidence>
<keyword evidence="2" id="KW-1185">Reference proteome</keyword>
<dbReference type="RefSeq" id="WP_025413813.1">
    <property type="nucleotide sequence ID" value="NZ_CP007129.1"/>
</dbReference>
<dbReference type="HOGENOM" id="CLU_170225_1_0_0"/>
<reference evidence="1 2" key="1">
    <citation type="journal article" date="2014" name="Genome Announc.">
        <title>Genome Sequence and Methylome of Soil Bacterium Gemmatirosa kalamazoonensis KBS708T, a Member of the Rarely Cultivated Gemmatimonadetes Phylum.</title>
        <authorList>
            <person name="Debruyn J.M."/>
            <person name="Radosevich M."/>
            <person name="Wommack K.E."/>
            <person name="Polson S.W."/>
            <person name="Hauser L.J."/>
            <person name="Fawaz M.N."/>
            <person name="Korlach J."/>
            <person name="Tsai Y.C."/>
        </authorList>
    </citation>
    <scope>NUCLEOTIDE SEQUENCE [LARGE SCALE GENOMIC DNA]</scope>
    <source>
        <strain evidence="1 2">KBS708</strain>
        <plasmid evidence="2">Plasmid 1</plasmid>
    </source>
</reference>
<organism evidence="1 2">
    <name type="scientific">Gemmatirosa kalamazoonensis</name>
    <dbReference type="NCBI Taxonomy" id="861299"/>
    <lineage>
        <taxon>Bacteria</taxon>
        <taxon>Pseudomonadati</taxon>
        <taxon>Gemmatimonadota</taxon>
        <taxon>Gemmatimonadia</taxon>
        <taxon>Gemmatimonadales</taxon>
        <taxon>Gemmatimonadaceae</taxon>
        <taxon>Gemmatirosa</taxon>
    </lineage>
</organism>
<dbReference type="AlphaFoldDB" id="W0RN61"/>
<dbReference type="Gene3D" id="3.30.70.100">
    <property type="match status" value="1"/>
</dbReference>
<keyword evidence="1" id="KW-0614">Plasmid</keyword>
<keyword evidence="1" id="KW-0503">Monooxygenase</keyword>
<dbReference type="InParanoid" id="W0RN61"/>
<geneLocation type="plasmid" evidence="1 2">
    <name>1</name>
</geneLocation>
<dbReference type="OrthoDB" id="165208at2"/>
<dbReference type="SUPFAM" id="SSF54909">
    <property type="entry name" value="Dimeric alpha+beta barrel"/>
    <property type="match status" value="1"/>
</dbReference>
<name>W0RN61_9BACT</name>
<dbReference type="KEGG" id="gba:J421_4939"/>
<sequence>MISRIWHGWTQRADADAYEAMLRAEVLPGIGRVRGYRGAHLLRRDDGAEVEFVTITLFDDLDAVRAFAGEDYTRAVIHPPARALLTRFDERSVHYDTVLSPEQVREQMRATS</sequence>